<evidence type="ECO:0008006" key="4">
    <source>
        <dbReference type="Google" id="ProtNLM"/>
    </source>
</evidence>
<name>A0AAW0D1Y3_9AGAR</name>
<gene>
    <name evidence="2" type="ORF">R3P38DRAFT_3258844</name>
</gene>
<reference evidence="2 3" key="1">
    <citation type="journal article" date="2024" name="J Genomics">
        <title>Draft genome sequencing and assembly of Favolaschia claudopus CIRM-BRFM 2984 isolated from oak limbs.</title>
        <authorList>
            <person name="Navarro D."/>
            <person name="Drula E."/>
            <person name="Chaduli D."/>
            <person name="Cazenave R."/>
            <person name="Ahrendt S."/>
            <person name="Wang J."/>
            <person name="Lipzen A."/>
            <person name="Daum C."/>
            <person name="Barry K."/>
            <person name="Grigoriev I.V."/>
            <person name="Favel A."/>
            <person name="Rosso M.N."/>
            <person name="Martin F."/>
        </authorList>
    </citation>
    <scope>NUCLEOTIDE SEQUENCE [LARGE SCALE GENOMIC DNA]</scope>
    <source>
        <strain evidence="2 3">CIRM-BRFM 2984</strain>
    </source>
</reference>
<organism evidence="2 3">
    <name type="scientific">Favolaschia claudopus</name>
    <dbReference type="NCBI Taxonomy" id="2862362"/>
    <lineage>
        <taxon>Eukaryota</taxon>
        <taxon>Fungi</taxon>
        <taxon>Dikarya</taxon>
        <taxon>Basidiomycota</taxon>
        <taxon>Agaricomycotina</taxon>
        <taxon>Agaricomycetes</taxon>
        <taxon>Agaricomycetidae</taxon>
        <taxon>Agaricales</taxon>
        <taxon>Marasmiineae</taxon>
        <taxon>Mycenaceae</taxon>
        <taxon>Favolaschia</taxon>
    </lineage>
</organism>
<evidence type="ECO:0000313" key="2">
    <source>
        <dbReference type="EMBL" id="KAK7044746.1"/>
    </source>
</evidence>
<evidence type="ECO:0000256" key="1">
    <source>
        <dbReference type="SAM" id="MobiDB-lite"/>
    </source>
</evidence>
<evidence type="ECO:0000313" key="3">
    <source>
        <dbReference type="Proteomes" id="UP001362999"/>
    </source>
</evidence>
<protein>
    <recommendedName>
        <fullName evidence="4">F-box domain-containing protein</fullName>
    </recommendedName>
</protein>
<dbReference type="Gene3D" id="3.80.10.10">
    <property type="entry name" value="Ribonuclease Inhibitor"/>
    <property type="match status" value="1"/>
</dbReference>
<sequence>MGFAHHPLLHLEDPFLPPYSTEAHPVADPGLKSDRAAVSLVCRSWRYVASQIIHEYLIIRTIPQLQAIVQKLEECQDSESVADFVQRIDFAIQPDSDPQTASPDLIVRLLKHTKRLMIYVNKNGSDYTPETQTPSTVMQALAEHCGSSLQRLEWSNVGEAPTWPDLADLCRHTTNLKTLHLTWIFSYPEEPLESNLELPYLETLSLGLIPDPIDNIIQLPTTWDPLLNYFASDPELLPSLRRFEIEIFPTNLRFFRVHGFKIRSFRTTNWSAPPMLPHTLPLLRNLETLILTQSTEYVTLPSSHPSLRRICVAPFMEDQITVPPRLFHTAVLTPLDSVMLSIDSTHLPRLEEVRLRNIGILMNLVDEPAWLLKWAKRWKFKGVKFCDVHGQSFSQTPVTDEPRQDPDNDPLLDAVRG</sequence>
<dbReference type="AlphaFoldDB" id="A0AAW0D1Y3"/>
<dbReference type="SUPFAM" id="SSF52047">
    <property type="entry name" value="RNI-like"/>
    <property type="match status" value="1"/>
</dbReference>
<dbReference type="EMBL" id="JAWWNJ010000011">
    <property type="protein sequence ID" value="KAK7044746.1"/>
    <property type="molecule type" value="Genomic_DNA"/>
</dbReference>
<comment type="caution">
    <text evidence="2">The sequence shown here is derived from an EMBL/GenBank/DDBJ whole genome shotgun (WGS) entry which is preliminary data.</text>
</comment>
<proteinExistence type="predicted"/>
<accession>A0AAW0D1Y3</accession>
<dbReference type="Proteomes" id="UP001362999">
    <property type="component" value="Unassembled WGS sequence"/>
</dbReference>
<keyword evidence="3" id="KW-1185">Reference proteome</keyword>
<dbReference type="InterPro" id="IPR032675">
    <property type="entry name" value="LRR_dom_sf"/>
</dbReference>
<feature type="region of interest" description="Disordered" evidence="1">
    <location>
        <begin position="394"/>
        <end position="417"/>
    </location>
</feature>